<evidence type="ECO:0000256" key="1">
    <source>
        <dbReference type="ARBA" id="ARBA00002919"/>
    </source>
</evidence>
<dbReference type="EMBL" id="BAAAPZ010000004">
    <property type="protein sequence ID" value="GAA2093507.1"/>
    <property type="molecule type" value="Genomic_DNA"/>
</dbReference>
<sequence length="376" mass="39926">MQTDTTAGEDHQYGKGTDMQRIAVVGAGSLGTITGALIAERGYEVVLVDANAAHVEALNRSGAHIAGHIDRVVPVTAALPQDVTGEFDLVILLTKQVYTEQALEPFLGRLSPEGVVCTLQNGTPEQHVAEIVGAERTLAGNVRFSAIYRGPGESQLATTWEQTLAHSFDVGELDGSLTDRLRETAEILSSVGHCGLTDNITGMKWSKLLINSTFSGLSAACGGTFGEVIDAPPLMRAALHLLDEGIRAGQAAGIDIESLGPAPIDAFTLDGEWSAERTIAFFTDSIEKHRQAEASMLQDLRKGIDCERDFINGRVIEVAERHGVEVPFNRLAYTLISQAEAERTVPRFADGVAAFEELLAGVEPAPAEGAAAGGLR</sequence>
<dbReference type="InterPro" id="IPR013328">
    <property type="entry name" value="6PGD_dom2"/>
</dbReference>
<evidence type="ECO:0000256" key="7">
    <source>
        <dbReference type="ARBA" id="ARBA00022857"/>
    </source>
</evidence>
<feature type="domain" description="Ketopantoate reductase N-terminal" evidence="11">
    <location>
        <begin position="22"/>
        <end position="160"/>
    </location>
</feature>
<evidence type="ECO:0000256" key="3">
    <source>
        <dbReference type="ARBA" id="ARBA00007870"/>
    </source>
</evidence>
<dbReference type="SUPFAM" id="SSF51735">
    <property type="entry name" value="NAD(P)-binding Rossmann-fold domains"/>
    <property type="match status" value="1"/>
</dbReference>
<dbReference type="InterPro" id="IPR013752">
    <property type="entry name" value="KPA_reductase"/>
</dbReference>
<dbReference type="PANTHER" id="PTHR43765">
    <property type="entry name" value="2-DEHYDROPANTOATE 2-REDUCTASE-RELATED"/>
    <property type="match status" value="1"/>
</dbReference>
<dbReference type="EC" id="1.1.1.169" evidence="4"/>
<dbReference type="Proteomes" id="UP001500984">
    <property type="component" value="Unassembled WGS sequence"/>
</dbReference>
<evidence type="ECO:0000313" key="14">
    <source>
        <dbReference type="Proteomes" id="UP001500984"/>
    </source>
</evidence>
<name>A0ABP5I5J8_9MICO</name>
<dbReference type="InterPro" id="IPR036291">
    <property type="entry name" value="NAD(P)-bd_dom_sf"/>
</dbReference>
<protein>
    <recommendedName>
        <fullName evidence="5">2-dehydropantoate 2-reductase</fullName>
        <ecNumber evidence="4">1.1.1.169</ecNumber>
    </recommendedName>
    <alternativeName>
        <fullName evidence="9">Ketopantoate reductase</fullName>
    </alternativeName>
</protein>
<comment type="pathway">
    <text evidence="2">Cofactor biosynthesis; (R)-pantothenate biosynthesis; (R)-pantoate from 3-methyl-2-oxobutanoate: step 2/2.</text>
</comment>
<dbReference type="Gene3D" id="3.40.50.720">
    <property type="entry name" value="NAD(P)-binding Rossmann-like Domain"/>
    <property type="match status" value="1"/>
</dbReference>
<keyword evidence="7" id="KW-0521">NADP</keyword>
<evidence type="ECO:0000259" key="11">
    <source>
        <dbReference type="Pfam" id="PF02558"/>
    </source>
</evidence>
<dbReference type="InterPro" id="IPR008927">
    <property type="entry name" value="6-PGluconate_DH-like_C_sf"/>
</dbReference>
<dbReference type="Pfam" id="PF02558">
    <property type="entry name" value="ApbA"/>
    <property type="match status" value="1"/>
</dbReference>
<evidence type="ECO:0000259" key="12">
    <source>
        <dbReference type="Pfam" id="PF08546"/>
    </source>
</evidence>
<accession>A0ABP5I5J8</accession>
<evidence type="ECO:0000256" key="4">
    <source>
        <dbReference type="ARBA" id="ARBA00013014"/>
    </source>
</evidence>
<dbReference type="InterPro" id="IPR050838">
    <property type="entry name" value="Ketopantoate_reductase"/>
</dbReference>
<dbReference type="SUPFAM" id="SSF48179">
    <property type="entry name" value="6-phosphogluconate dehydrogenase C-terminal domain-like"/>
    <property type="match status" value="1"/>
</dbReference>
<dbReference type="PANTHER" id="PTHR43765:SF2">
    <property type="entry name" value="2-DEHYDROPANTOATE 2-REDUCTASE"/>
    <property type="match status" value="1"/>
</dbReference>
<gene>
    <name evidence="13" type="ORF">GCM10009823_11900</name>
</gene>
<keyword evidence="6" id="KW-0566">Pantothenate biosynthesis</keyword>
<organism evidence="13 14">
    <name type="scientific">Brevibacterium salitolerans</name>
    <dbReference type="NCBI Taxonomy" id="1403566"/>
    <lineage>
        <taxon>Bacteria</taxon>
        <taxon>Bacillati</taxon>
        <taxon>Actinomycetota</taxon>
        <taxon>Actinomycetes</taxon>
        <taxon>Micrococcales</taxon>
        <taxon>Brevibacteriaceae</taxon>
        <taxon>Brevibacterium</taxon>
    </lineage>
</organism>
<dbReference type="NCBIfam" id="TIGR00745">
    <property type="entry name" value="apbA_panE"/>
    <property type="match status" value="1"/>
</dbReference>
<keyword evidence="14" id="KW-1185">Reference proteome</keyword>
<reference evidence="14" key="1">
    <citation type="journal article" date="2019" name="Int. J. Syst. Evol. Microbiol.">
        <title>The Global Catalogue of Microorganisms (GCM) 10K type strain sequencing project: providing services to taxonomists for standard genome sequencing and annotation.</title>
        <authorList>
            <consortium name="The Broad Institute Genomics Platform"/>
            <consortium name="The Broad Institute Genome Sequencing Center for Infectious Disease"/>
            <person name="Wu L."/>
            <person name="Ma J."/>
        </authorList>
    </citation>
    <scope>NUCLEOTIDE SEQUENCE [LARGE SCALE GENOMIC DNA]</scope>
    <source>
        <strain evidence="14">JCM 15900</strain>
    </source>
</reference>
<evidence type="ECO:0000256" key="5">
    <source>
        <dbReference type="ARBA" id="ARBA00019465"/>
    </source>
</evidence>
<comment type="catalytic activity">
    <reaction evidence="10">
        <text>(R)-pantoate + NADP(+) = 2-dehydropantoate + NADPH + H(+)</text>
        <dbReference type="Rhea" id="RHEA:16233"/>
        <dbReference type="ChEBI" id="CHEBI:11561"/>
        <dbReference type="ChEBI" id="CHEBI:15378"/>
        <dbReference type="ChEBI" id="CHEBI:15980"/>
        <dbReference type="ChEBI" id="CHEBI:57783"/>
        <dbReference type="ChEBI" id="CHEBI:58349"/>
        <dbReference type="EC" id="1.1.1.169"/>
    </reaction>
</comment>
<dbReference type="Gene3D" id="1.10.1040.10">
    <property type="entry name" value="N-(1-d-carboxylethyl)-l-norvaline Dehydrogenase, domain 2"/>
    <property type="match status" value="1"/>
</dbReference>
<evidence type="ECO:0000256" key="8">
    <source>
        <dbReference type="ARBA" id="ARBA00023002"/>
    </source>
</evidence>
<dbReference type="Pfam" id="PF08546">
    <property type="entry name" value="ApbA_C"/>
    <property type="match status" value="1"/>
</dbReference>
<proteinExistence type="inferred from homology"/>
<dbReference type="InterPro" id="IPR013332">
    <property type="entry name" value="KPR_N"/>
</dbReference>
<evidence type="ECO:0000313" key="13">
    <source>
        <dbReference type="EMBL" id="GAA2093507.1"/>
    </source>
</evidence>
<evidence type="ECO:0000256" key="10">
    <source>
        <dbReference type="ARBA" id="ARBA00048793"/>
    </source>
</evidence>
<evidence type="ECO:0000256" key="2">
    <source>
        <dbReference type="ARBA" id="ARBA00004994"/>
    </source>
</evidence>
<comment type="caution">
    <text evidence="13">The sequence shown here is derived from an EMBL/GenBank/DDBJ whole genome shotgun (WGS) entry which is preliminary data.</text>
</comment>
<keyword evidence="8" id="KW-0560">Oxidoreductase</keyword>
<dbReference type="InterPro" id="IPR003710">
    <property type="entry name" value="ApbA"/>
</dbReference>
<comment type="similarity">
    <text evidence="3">Belongs to the ketopantoate reductase family.</text>
</comment>
<comment type="function">
    <text evidence="1">Catalyzes the NADPH-dependent reduction of ketopantoate into pantoic acid.</text>
</comment>
<evidence type="ECO:0000256" key="9">
    <source>
        <dbReference type="ARBA" id="ARBA00032024"/>
    </source>
</evidence>
<feature type="domain" description="Ketopantoate reductase C-terminal" evidence="12">
    <location>
        <begin position="199"/>
        <end position="339"/>
    </location>
</feature>
<evidence type="ECO:0000256" key="6">
    <source>
        <dbReference type="ARBA" id="ARBA00022655"/>
    </source>
</evidence>